<dbReference type="Proteomes" id="UP000722791">
    <property type="component" value="Unassembled WGS sequence"/>
</dbReference>
<organism evidence="3 4">
    <name type="scientific">Volvox reticuliferus</name>
    <dbReference type="NCBI Taxonomy" id="1737510"/>
    <lineage>
        <taxon>Eukaryota</taxon>
        <taxon>Viridiplantae</taxon>
        <taxon>Chlorophyta</taxon>
        <taxon>core chlorophytes</taxon>
        <taxon>Chlorophyceae</taxon>
        <taxon>CS clade</taxon>
        <taxon>Chlamydomonadales</taxon>
        <taxon>Volvocaceae</taxon>
        <taxon>Volvox</taxon>
    </lineage>
</organism>
<sequence length="537" mass="59845">MARDRWIVAPLRVVVCSLMSLCIFWGLSIEAEPLPHIDDCYLCQKCHTGKPSGRRLLAQGYINDANTISHAPASRRLTSATDTSAAGTSSADLQTGHDASASLSAQAAGSVRSLNKQTEEMYVPADFKFQIMPLKSEIESKSSKPNCTECYGCDTQIVPLQGVVTAAHGQELRAEVGASPEWLFLADMPDTPMTGKRAVVKVWCMPIDKVHGTFSWRCSNTGEGAKAVQFLLAQQKVMEECGLMDVTIKVWPGRVNAVVPGHGLHVWWDGLWMERAEGLSLNQISYKRTRNFVTGSLKTVMGERLNKTLVVRAALYDLLSSQCDRHSQNVFITESGQIKLIDNLQALQFSWVNCAMDSIFLPGTQKNMVITWGGNVAFKIRHAQVRRSINPMVVLDYRCYVEGGRIGKNYDPKMRQCLTKLRDMTPKQIQLEYGFPYVSSAAILQQRASDMIDKGFEWTLRYGKPRSFPPKAYRPQEPCCGLDATTKGVLHCAHPWTNRIELPYGDPQSGGEWHRPYPDPGTHIGGTYLDFPQEGDY</sequence>
<evidence type="ECO:0000256" key="1">
    <source>
        <dbReference type="SAM" id="MobiDB-lite"/>
    </source>
</evidence>
<evidence type="ECO:0000313" key="4">
    <source>
        <dbReference type="Proteomes" id="UP000722791"/>
    </source>
</evidence>
<evidence type="ECO:0000313" key="3">
    <source>
        <dbReference type="EMBL" id="GIM09959.1"/>
    </source>
</evidence>
<feature type="compositionally biased region" description="Low complexity" evidence="1">
    <location>
        <begin position="78"/>
        <end position="92"/>
    </location>
</feature>
<dbReference type="AlphaFoldDB" id="A0A8J4GN39"/>
<evidence type="ECO:0008006" key="5">
    <source>
        <dbReference type="Google" id="ProtNLM"/>
    </source>
</evidence>
<feature type="signal peptide" evidence="2">
    <location>
        <begin position="1"/>
        <end position="31"/>
    </location>
</feature>
<comment type="caution">
    <text evidence="3">The sequence shown here is derived from an EMBL/GenBank/DDBJ whole genome shotgun (WGS) entry which is preliminary data.</text>
</comment>
<evidence type="ECO:0000256" key="2">
    <source>
        <dbReference type="SAM" id="SignalP"/>
    </source>
</evidence>
<keyword evidence="2" id="KW-0732">Signal</keyword>
<proteinExistence type="predicted"/>
<protein>
    <recommendedName>
        <fullName evidence="5">PI3K/PI4K catalytic domain-containing protein</fullName>
    </recommendedName>
</protein>
<name>A0A8J4GN39_9CHLO</name>
<gene>
    <name evidence="3" type="ORF">Vretimale_13742</name>
</gene>
<reference evidence="3" key="1">
    <citation type="journal article" date="2021" name="Proc. Natl. Acad. Sci. U.S.A.">
        <title>Three genomes in the algal genus Volvox reveal the fate of a haploid sex-determining region after a transition to homothallism.</title>
        <authorList>
            <person name="Yamamoto K."/>
            <person name="Hamaji T."/>
            <person name="Kawai-Toyooka H."/>
            <person name="Matsuzaki R."/>
            <person name="Takahashi F."/>
            <person name="Nishimura Y."/>
            <person name="Kawachi M."/>
            <person name="Noguchi H."/>
            <person name="Minakuchi Y."/>
            <person name="Umen J.G."/>
            <person name="Toyoda A."/>
            <person name="Nozaki H."/>
        </authorList>
    </citation>
    <scope>NUCLEOTIDE SEQUENCE</scope>
    <source>
        <strain evidence="3">NIES-3785</strain>
    </source>
</reference>
<accession>A0A8J4GN39</accession>
<dbReference type="EMBL" id="BNCQ01000033">
    <property type="protein sequence ID" value="GIM09959.1"/>
    <property type="molecule type" value="Genomic_DNA"/>
</dbReference>
<feature type="chain" id="PRO_5035168328" description="PI3K/PI4K catalytic domain-containing protein" evidence="2">
    <location>
        <begin position="32"/>
        <end position="537"/>
    </location>
</feature>
<feature type="region of interest" description="Disordered" evidence="1">
    <location>
        <begin position="73"/>
        <end position="95"/>
    </location>
</feature>